<evidence type="ECO:0000313" key="2">
    <source>
        <dbReference type="Proteomes" id="UP000828875"/>
    </source>
</evidence>
<organism evidence="1 2">
    <name type="scientific">Escherichia phage JakobBernoulli</name>
    <dbReference type="NCBI Taxonomy" id="2851971"/>
    <lineage>
        <taxon>Viruses</taxon>
        <taxon>Duplodnaviria</taxon>
        <taxon>Heunggongvirae</taxon>
        <taxon>Uroviricota</taxon>
        <taxon>Caudoviricetes</taxon>
        <taxon>Drexlerviridae</taxon>
        <taxon>Tempevirinae</taxon>
        <taxon>Hanrivervirus</taxon>
        <taxon>Hanrivervirus jacobbernoulli</taxon>
    </lineage>
</organism>
<dbReference type="EMBL" id="MZ501079">
    <property type="protein sequence ID" value="QXV80764.1"/>
    <property type="molecule type" value="Genomic_DNA"/>
</dbReference>
<protein>
    <submittedName>
        <fullName evidence="1">Uncharacterized protein</fullName>
    </submittedName>
</protein>
<sequence length="35" mass="4064">MSIVYIRAAKAERVARLPRNNGDMQVFTVRRIAFL</sequence>
<accession>A0AAE7VU94</accession>
<keyword evidence="2" id="KW-1185">Reference proteome</keyword>
<evidence type="ECO:0000313" key="1">
    <source>
        <dbReference type="EMBL" id="QXV80764.1"/>
    </source>
</evidence>
<proteinExistence type="predicted"/>
<name>A0AAE7VU94_9CAUD</name>
<reference evidence="2" key="1">
    <citation type="journal article" date="2021" name="PLoS Biol.">
        <title>Systematic exploration of Escherichia coli phage-host interactions with the BASEL phage collection.</title>
        <authorList>
            <person name="Maffei E."/>
            <person name="Shaidullina A."/>
            <person name="Burkolter M."/>
            <person name="Heyer Y."/>
            <person name="Estermann F."/>
            <person name="Druelle V."/>
            <person name="Sauer P."/>
            <person name="Willi L."/>
            <person name="Michaelis S."/>
            <person name="Hilbi H."/>
            <person name="Thaler D.S."/>
            <person name="Harms A."/>
        </authorList>
    </citation>
    <scope>NUCLEOTIDE SEQUENCE [LARGE SCALE GENOMIC DNA]</scope>
    <source>
        <strain evidence="2">Bas07</strain>
    </source>
</reference>
<gene>
    <name evidence="1" type="ORF">bas07_0089</name>
</gene>
<dbReference type="Proteomes" id="UP000828875">
    <property type="component" value="Segment"/>
</dbReference>